<dbReference type="RefSeq" id="WP_422863636.1">
    <property type="nucleotide sequence ID" value="NZ_JAMSKV010000004.1"/>
</dbReference>
<dbReference type="EMBL" id="JAMSKV010000004">
    <property type="protein sequence ID" value="MCQ8278175.1"/>
    <property type="molecule type" value="Genomic_DNA"/>
</dbReference>
<dbReference type="InterPro" id="IPR028992">
    <property type="entry name" value="Hedgehog/Intein_dom"/>
</dbReference>
<sequence length="564" mass="59369">MATDQDFTSTTVEFLYANAGVYTNVTTVAKMAAFGTSGAIVSVTINAPSVFPGPAIDAGAYSYMTILSKAGSYQGQPTTTDFYLGYSSTSASSGNKINNASNTTLTTTSSGATYNNPIEGYGAMELSAAAFAQARSINFKGIDNTLVLNVGTQVSTLALNGFAAAGDQVVFEGVGAISPHLLSYAFNATTSTGTLTFSNGAADTTVTLSGLSASTAIGNFSLANAAVAEGGNTQSFIGSLVLSYVPCFLRGTMIDTPFGERAVEDLREGDLVTALVQGVPVPRPVRWAGRGSMDAAHHAFRDAAFPIRIRRDAFADNVPHRDLLVTPEHCLLTEAGLVPARMLVNGASILIDRNVIRYDYFHVELAEHAIILSEGLPSESYLDGENRLHLDRVAAGTRPGVPAAPLAVSRNLVEPVWNALRQRAAALGITAIAAPATALTNDPALRLLLDDGSEIAACRRDAQRHMFQIPRGAQPVRLHSRASVPSEVIGPFVDDRRLLGVAVNGMVLWTGLDPAELEPGGEGWHGQEAAARWTDGNAALDLLPANEDRFLDIHVAGTMPYTLA</sequence>
<reference evidence="2 3" key="1">
    <citation type="submission" date="2022-06" db="EMBL/GenBank/DDBJ databases">
        <title>Endosaccharibacter gen. nov., sp. nov., endophytic bacteria isolated from sugarcane.</title>
        <authorList>
            <person name="Pitiwittayakul N."/>
            <person name="Yukphan P."/>
            <person name="Charoenyingcharoen P."/>
            <person name="Tanasupawat S."/>
        </authorList>
    </citation>
    <scope>NUCLEOTIDE SEQUENCE [LARGE SCALE GENOMIC DNA]</scope>
    <source>
        <strain evidence="2 3">KSS8</strain>
    </source>
</reference>
<comment type="caution">
    <text evidence="2">The sequence shown here is derived from an EMBL/GenBank/DDBJ whole genome shotgun (WGS) entry which is preliminary data.</text>
</comment>
<dbReference type="InterPro" id="IPR036844">
    <property type="entry name" value="Hint_dom_sf"/>
</dbReference>
<dbReference type="SUPFAM" id="SSF51294">
    <property type="entry name" value="Hedgehog/intein (Hint) domain"/>
    <property type="match status" value="1"/>
</dbReference>
<dbReference type="Proteomes" id="UP001524587">
    <property type="component" value="Unassembled WGS sequence"/>
</dbReference>
<proteinExistence type="predicted"/>
<evidence type="ECO:0000259" key="1">
    <source>
        <dbReference type="Pfam" id="PF13403"/>
    </source>
</evidence>
<evidence type="ECO:0000313" key="2">
    <source>
        <dbReference type="EMBL" id="MCQ8278175.1"/>
    </source>
</evidence>
<accession>A0ABT1W6Y7</accession>
<name>A0ABT1W6Y7_9PROT</name>
<organism evidence="2 3">
    <name type="scientific">Endosaccharibacter trunci</name>
    <dbReference type="NCBI Taxonomy" id="2812733"/>
    <lineage>
        <taxon>Bacteria</taxon>
        <taxon>Pseudomonadati</taxon>
        <taxon>Pseudomonadota</taxon>
        <taxon>Alphaproteobacteria</taxon>
        <taxon>Acetobacterales</taxon>
        <taxon>Acetobacteraceae</taxon>
        <taxon>Endosaccharibacter</taxon>
    </lineage>
</organism>
<feature type="domain" description="Hedgehog/Intein (Hint)" evidence="1">
    <location>
        <begin position="246"/>
        <end position="384"/>
    </location>
</feature>
<dbReference type="Gene3D" id="2.170.16.10">
    <property type="entry name" value="Hedgehog/Intein (Hint) domain"/>
    <property type="match status" value="1"/>
</dbReference>
<gene>
    <name evidence="2" type="ORF">NFI95_06905</name>
</gene>
<protein>
    <submittedName>
        <fullName evidence="2">Hint domain-containing protein</fullName>
    </submittedName>
</protein>
<keyword evidence="3" id="KW-1185">Reference proteome</keyword>
<evidence type="ECO:0000313" key="3">
    <source>
        <dbReference type="Proteomes" id="UP001524587"/>
    </source>
</evidence>
<dbReference type="Pfam" id="PF13403">
    <property type="entry name" value="Hint_2"/>
    <property type="match status" value="1"/>
</dbReference>